<organism evidence="2 3">
    <name type="scientific">Eragrostis curvula</name>
    <name type="common">weeping love grass</name>
    <dbReference type="NCBI Taxonomy" id="38414"/>
    <lineage>
        <taxon>Eukaryota</taxon>
        <taxon>Viridiplantae</taxon>
        <taxon>Streptophyta</taxon>
        <taxon>Embryophyta</taxon>
        <taxon>Tracheophyta</taxon>
        <taxon>Spermatophyta</taxon>
        <taxon>Magnoliopsida</taxon>
        <taxon>Liliopsida</taxon>
        <taxon>Poales</taxon>
        <taxon>Poaceae</taxon>
        <taxon>PACMAD clade</taxon>
        <taxon>Chloridoideae</taxon>
        <taxon>Eragrostideae</taxon>
        <taxon>Eragrostidinae</taxon>
        <taxon>Eragrostis</taxon>
    </lineage>
</organism>
<evidence type="ECO:0000313" key="2">
    <source>
        <dbReference type="EMBL" id="TVU26781.1"/>
    </source>
</evidence>
<feature type="chain" id="PRO_5023874484" evidence="1">
    <location>
        <begin position="26"/>
        <end position="241"/>
    </location>
</feature>
<evidence type="ECO:0000256" key="1">
    <source>
        <dbReference type="SAM" id="SignalP"/>
    </source>
</evidence>
<dbReference type="Gramene" id="TVU26781">
    <property type="protein sequence ID" value="TVU26781"/>
    <property type="gene ID" value="EJB05_29344"/>
</dbReference>
<sequence>MVQFITPMPLPLLLLLSPLAAPTLAAMPAASAGRLSYSPRAPGLSAACAQDELVPLPYWVRSSGRCGDQQPDWTELMERSRHGRFRRRGKGDGGVLQQEAAQARLLVWEDSRKIERQLRRKRSIEPRREARYIRSLDQTRLCSSRAKCKDEMKQRVEAHSKAEFSTWSLMDMALDKGVFGFWFWTMVSERTCIAKKKSRSNVVAFLKFLHWAPVEIFIFTMSTFSVIQIGDVYVHSIYTER</sequence>
<keyword evidence="3" id="KW-1185">Reference proteome</keyword>
<reference evidence="2 3" key="1">
    <citation type="journal article" date="2019" name="Sci. Rep.">
        <title>A high-quality genome of Eragrostis curvula grass provides insights into Poaceae evolution and supports new strategies to enhance forage quality.</title>
        <authorList>
            <person name="Carballo J."/>
            <person name="Santos B.A.C.M."/>
            <person name="Zappacosta D."/>
            <person name="Garbus I."/>
            <person name="Selva J.P."/>
            <person name="Gallo C.A."/>
            <person name="Diaz A."/>
            <person name="Albertini E."/>
            <person name="Caccamo M."/>
            <person name="Echenique V."/>
        </authorList>
    </citation>
    <scope>NUCLEOTIDE SEQUENCE [LARGE SCALE GENOMIC DNA]</scope>
    <source>
        <strain evidence="3">cv. Victoria</strain>
        <tissue evidence="2">Leaf</tissue>
    </source>
</reference>
<keyword evidence="1" id="KW-0732">Signal</keyword>
<comment type="caution">
    <text evidence="2">The sequence shown here is derived from an EMBL/GenBank/DDBJ whole genome shotgun (WGS) entry which is preliminary data.</text>
</comment>
<feature type="signal peptide" evidence="1">
    <location>
        <begin position="1"/>
        <end position="25"/>
    </location>
</feature>
<name>A0A5J9UU28_9POAL</name>
<gene>
    <name evidence="2" type="ORF">EJB05_29344</name>
</gene>
<dbReference type="Proteomes" id="UP000324897">
    <property type="component" value="Chromosome 2"/>
</dbReference>
<protein>
    <submittedName>
        <fullName evidence="2">Uncharacterized protein</fullName>
    </submittedName>
</protein>
<proteinExistence type="predicted"/>
<evidence type="ECO:0000313" key="3">
    <source>
        <dbReference type="Proteomes" id="UP000324897"/>
    </source>
</evidence>
<dbReference type="AlphaFoldDB" id="A0A5J9UU28"/>
<dbReference type="EMBL" id="RWGY01000013">
    <property type="protein sequence ID" value="TVU26781.1"/>
    <property type="molecule type" value="Genomic_DNA"/>
</dbReference>
<accession>A0A5J9UU28</accession>